<accession>A0A6M3LT45</accession>
<name>A0A6M3LT45_9ZZZZ</name>
<organism evidence="1">
    <name type="scientific">viral metagenome</name>
    <dbReference type="NCBI Taxonomy" id="1070528"/>
    <lineage>
        <taxon>unclassified sequences</taxon>
        <taxon>metagenomes</taxon>
        <taxon>organismal metagenomes</taxon>
    </lineage>
</organism>
<sequence length="158" mass="17802">MSVPLIYEKGDLVNHVGTLTRVYSDVDICLEFTPISNVRVSSEAFNATKNRIVNIIGAGAIWDNTGKISVHLCIDDPDRNQKANEIKKLVAWTYSALLEMDGFRENEFIQVAPGIWMLESDAAMAKLDEEGQRKLDEVLKEIFTERPLKMFISSPRGK</sequence>
<dbReference type="AlphaFoldDB" id="A0A6M3LT45"/>
<reference evidence="1" key="1">
    <citation type="submission" date="2020-03" db="EMBL/GenBank/DDBJ databases">
        <title>The deep terrestrial virosphere.</title>
        <authorList>
            <person name="Holmfeldt K."/>
            <person name="Nilsson E."/>
            <person name="Simone D."/>
            <person name="Lopez-Fernandez M."/>
            <person name="Wu X."/>
            <person name="de Brujin I."/>
            <person name="Lundin D."/>
            <person name="Andersson A."/>
            <person name="Bertilsson S."/>
            <person name="Dopson M."/>
        </authorList>
    </citation>
    <scope>NUCLEOTIDE SEQUENCE</scope>
    <source>
        <strain evidence="1">MM171A01782</strain>
    </source>
</reference>
<protein>
    <submittedName>
        <fullName evidence="1">Uncharacterized protein</fullName>
    </submittedName>
</protein>
<dbReference type="EMBL" id="MT143581">
    <property type="protein sequence ID" value="QJA98440.1"/>
    <property type="molecule type" value="Genomic_DNA"/>
</dbReference>
<proteinExistence type="predicted"/>
<evidence type="ECO:0000313" key="1">
    <source>
        <dbReference type="EMBL" id="QJA98440.1"/>
    </source>
</evidence>
<gene>
    <name evidence="1" type="ORF">MM171A01782_0003</name>
</gene>